<dbReference type="Proteomes" id="UP000272400">
    <property type="component" value="Unassembled WGS sequence"/>
</dbReference>
<dbReference type="AlphaFoldDB" id="A0A3N1DBK6"/>
<evidence type="ECO:0008006" key="3">
    <source>
        <dbReference type="Google" id="ProtNLM"/>
    </source>
</evidence>
<evidence type="ECO:0000313" key="2">
    <source>
        <dbReference type="Proteomes" id="UP000272400"/>
    </source>
</evidence>
<comment type="caution">
    <text evidence="1">The sequence shown here is derived from an EMBL/GenBank/DDBJ whole genome shotgun (WGS) entry which is preliminary data.</text>
</comment>
<sequence>MAKYPRSMVSERPYVDETPLGQELEKLWRSDVPPISTVLHARWWQLETWLRSLVYVELRAKYGDAWTDHLPRQAEKYENNDQGLSYMASPDMGLRMAYLDVGPLLDLVGAEEYRNILEPVTMDHRVWNGRAFELKKIRKHIAHCRRPHEDDLAKVRQVLRDLEHGSFKALSAYNRQFSPVDLTGDPVVDAWINGNHQGHFLVDHASRRYKTEIEIKYSARPWVDSTPSTPEIAGSEGYIWHLIIYAREGGSFRVEQIWRDWISNNIEIRDLIIFFGCHSANHLDISISAKSDSTRVVEAFHFLINAALSCHVAFTRGSSPDSLDLLDERVRRFAKKSDARVQFESPWTIVDDSTQPITIFSA</sequence>
<accession>A0A3N1DBK6</accession>
<keyword evidence="2" id="KW-1185">Reference proteome</keyword>
<evidence type="ECO:0000313" key="1">
    <source>
        <dbReference type="EMBL" id="ROO90889.1"/>
    </source>
</evidence>
<name>A0A3N1DBK6_9ACTN</name>
<protein>
    <recommendedName>
        <fullName evidence="3">Swt1-like HEPN domain-containing protein</fullName>
    </recommendedName>
</protein>
<dbReference type="EMBL" id="RJKE01000001">
    <property type="protein sequence ID" value="ROO90889.1"/>
    <property type="molecule type" value="Genomic_DNA"/>
</dbReference>
<reference evidence="1 2" key="1">
    <citation type="submission" date="2018-11" db="EMBL/GenBank/DDBJ databases">
        <title>Sequencing the genomes of 1000 actinobacteria strains.</title>
        <authorList>
            <person name="Klenk H.-P."/>
        </authorList>
    </citation>
    <scope>NUCLEOTIDE SEQUENCE [LARGE SCALE GENOMIC DNA]</scope>
    <source>
        <strain evidence="1 2">DSM 44254</strain>
    </source>
</reference>
<proteinExistence type="predicted"/>
<gene>
    <name evidence="1" type="ORF">EDD29_8630</name>
</gene>
<organism evidence="1 2">
    <name type="scientific">Actinocorallia herbida</name>
    <dbReference type="NCBI Taxonomy" id="58109"/>
    <lineage>
        <taxon>Bacteria</taxon>
        <taxon>Bacillati</taxon>
        <taxon>Actinomycetota</taxon>
        <taxon>Actinomycetes</taxon>
        <taxon>Streptosporangiales</taxon>
        <taxon>Thermomonosporaceae</taxon>
        <taxon>Actinocorallia</taxon>
    </lineage>
</organism>